<feature type="domain" description="Methyltransferase type 11" evidence="1">
    <location>
        <begin position="73"/>
        <end position="125"/>
    </location>
</feature>
<evidence type="ECO:0000313" key="3">
    <source>
        <dbReference type="Proteomes" id="UP001248581"/>
    </source>
</evidence>
<evidence type="ECO:0000259" key="1">
    <source>
        <dbReference type="Pfam" id="PF08241"/>
    </source>
</evidence>
<dbReference type="EMBL" id="CP134146">
    <property type="protein sequence ID" value="WNC66949.1"/>
    <property type="molecule type" value="Genomic_DNA"/>
</dbReference>
<dbReference type="Pfam" id="PF08241">
    <property type="entry name" value="Methyltransf_11"/>
    <property type="match status" value="1"/>
</dbReference>
<evidence type="ECO:0000313" key="2">
    <source>
        <dbReference type="EMBL" id="WNC66949.1"/>
    </source>
</evidence>
<gene>
    <name evidence="2" type="ORF">RI845_10440</name>
</gene>
<dbReference type="InterPro" id="IPR029063">
    <property type="entry name" value="SAM-dependent_MTases_sf"/>
</dbReference>
<dbReference type="RefSeq" id="WP_348386114.1">
    <property type="nucleotide sequence ID" value="NZ_CP134146.1"/>
</dbReference>
<protein>
    <submittedName>
        <fullName evidence="2">Methyltransferase domain-containing protein</fullName>
    </submittedName>
</protein>
<name>A0ABY9TGE5_9GAMM</name>
<keyword evidence="2" id="KW-0489">Methyltransferase</keyword>
<dbReference type="Gene3D" id="3.40.50.150">
    <property type="entry name" value="Vaccinia Virus protein VP39"/>
    <property type="match status" value="1"/>
</dbReference>
<dbReference type="Proteomes" id="UP001248581">
    <property type="component" value="Chromosome"/>
</dbReference>
<accession>A0ABY9TGE5</accession>
<keyword evidence="3" id="KW-1185">Reference proteome</keyword>
<reference evidence="3" key="1">
    <citation type="submission" date="2023-09" db="EMBL/GenBank/DDBJ databases">
        <authorList>
            <person name="Li S."/>
            <person name="Li X."/>
            <person name="Zhang C."/>
            <person name="Zhao Z."/>
        </authorList>
    </citation>
    <scope>NUCLEOTIDE SEQUENCE [LARGE SCALE GENOMIC DNA]</scope>
    <source>
        <strain evidence="3">SQ345</strain>
    </source>
</reference>
<dbReference type="InterPro" id="IPR013216">
    <property type="entry name" value="Methyltransf_11"/>
</dbReference>
<proteinExistence type="predicted"/>
<dbReference type="GO" id="GO:0032259">
    <property type="term" value="P:methylation"/>
    <property type="evidence" value="ECO:0007669"/>
    <property type="project" value="UniProtKB-KW"/>
</dbReference>
<organism evidence="2 3">
    <name type="scientific">Thalassotalea nanhaiensis</name>
    <dbReference type="NCBI Taxonomy" id="3065648"/>
    <lineage>
        <taxon>Bacteria</taxon>
        <taxon>Pseudomonadati</taxon>
        <taxon>Pseudomonadota</taxon>
        <taxon>Gammaproteobacteria</taxon>
        <taxon>Alteromonadales</taxon>
        <taxon>Colwelliaceae</taxon>
        <taxon>Thalassotalea</taxon>
    </lineage>
</organism>
<keyword evidence="2" id="KW-0808">Transferase</keyword>
<sequence length="261" mass="30057">MKPALAFDSPKKPKQWRDMPNGELIAQSIEQCLLPWWPRFFGYHLLKLGILSGAINSEESMIKHQVIVGETNANAQVVAEIDDLPFLEHSVDACLLTHGLEFAVDPHHILREADRVLIPNGHLIISGFNPISLAGLNQLIPFRRQELPWRGRFFTPMRVKDWLHLLGYEIIEDKRFLFSSLNSTINPKNWWHKLWQRFASNYLSAFGSVYLIIAKKRVHPLTPIRPKWQIRPKFNPVKVTTFGPSNFKPDNFNSSNSTSSK</sequence>
<dbReference type="GO" id="GO:0008168">
    <property type="term" value="F:methyltransferase activity"/>
    <property type="evidence" value="ECO:0007669"/>
    <property type="project" value="UniProtKB-KW"/>
</dbReference>
<dbReference type="SUPFAM" id="SSF53335">
    <property type="entry name" value="S-adenosyl-L-methionine-dependent methyltransferases"/>
    <property type="match status" value="1"/>
</dbReference>